<evidence type="ECO:0000256" key="1">
    <source>
        <dbReference type="ARBA" id="ARBA00022490"/>
    </source>
</evidence>
<evidence type="ECO:0000256" key="4">
    <source>
        <dbReference type="ARBA" id="ARBA00023150"/>
    </source>
</evidence>
<proteinExistence type="inferred from homology"/>
<reference evidence="7" key="1">
    <citation type="submission" date="2018-03" db="EMBL/GenBank/DDBJ databases">
        <authorList>
            <person name="Guldener U."/>
        </authorList>
    </citation>
    <scope>NUCLEOTIDE SEQUENCE</scope>
</reference>
<feature type="compositionally biased region" description="Basic and acidic residues" evidence="6">
    <location>
        <begin position="109"/>
        <end position="125"/>
    </location>
</feature>
<dbReference type="AlphaFoldDB" id="A0AAE8MQ93"/>
<dbReference type="InterPro" id="IPR012675">
    <property type="entry name" value="Beta-grasp_dom_sf"/>
</dbReference>
<keyword evidence="3 5" id="KW-0547">Nucleotide-binding</keyword>
<comment type="similarity">
    <text evidence="5">Belongs to the MoaD family. MOCS2A subfamily.</text>
</comment>
<comment type="subcellular location">
    <subcellularLocation>
        <location evidence="5">Cytoplasm</location>
    </subcellularLocation>
</comment>
<feature type="modified residue" description="Glycyl adenylate; alternate" evidence="5">
    <location>
        <position position="100"/>
    </location>
</feature>
<keyword evidence="8" id="KW-1185">Reference proteome</keyword>
<dbReference type="Pfam" id="PF02597">
    <property type="entry name" value="ThiS"/>
    <property type="match status" value="1"/>
</dbReference>
<feature type="modified residue" description="1-thioglycine; alternate" evidence="5">
    <location>
        <position position="100"/>
    </location>
</feature>
<dbReference type="EMBL" id="ONZQ02000001">
    <property type="protein sequence ID" value="SPN96712.1"/>
    <property type="molecule type" value="Genomic_DNA"/>
</dbReference>
<sequence length="125" mass="13176">MSSGRPPPGHFTVLYFAAVSTHTARDSESLPAPLPLKSLFAALEERYPGIGEKLLRSCLVTVNLEYVDITAEEEGSGAGVVIQEGDEVALIPPACEVGQGVAIASISDRPGERAEEARRGEGERG</sequence>
<evidence type="ECO:0000256" key="2">
    <source>
        <dbReference type="ARBA" id="ARBA00022553"/>
    </source>
</evidence>
<dbReference type="CDD" id="cd00754">
    <property type="entry name" value="Ubl_MoaD"/>
    <property type="match status" value="1"/>
</dbReference>
<evidence type="ECO:0000256" key="6">
    <source>
        <dbReference type="SAM" id="MobiDB-lite"/>
    </source>
</evidence>
<comment type="function">
    <text evidence="5">Acts as a sulfur carrier required for molybdopterin biosynthesis. Component of the molybdopterin synthase complex that catalyzes the conversion of precursor Z into molybdopterin by mediating the incorporation of 2 sulfur atoms into precursor Z to generate a dithiolene group. In the complex, serves as sulfur donor by being thiocarboxylated (-COSH) at its C-terminus by UBA4. After interaction with MOCS2B, the sulfur is then transferred to precursor Z to form molybdopterin.</text>
</comment>
<comment type="caution">
    <text evidence="7">The sequence shown here is derived from an EMBL/GenBank/DDBJ whole genome shotgun (WGS) entry which is preliminary data.</text>
</comment>
<comment type="pathway">
    <text evidence="5">Cofactor biosynthesis; molybdopterin biosynthesis.</text>
</comment>
<dbReference type="InterPro" id="IPR044672">
    <property type="entry name" value="MOCS2A"/>
</dbReference>
<accession>A0AAE8MQ93</accession>
<dbReference type="PANTHER" id="PTHR33359:SF1">
    <property type="entry name" value="MOLYBDOPTERIN SYNTHASE SULFUR CARRIER SUBUNIT"/>
    <property type="match status" value="1"/>
</dbReference>
<evidence type="ECO:0000313" key="7">
    <source>
        <dbReference type="EMBL" id="SPN96712.1"/>
    </source>
</evidence>
<comment type="PTM">
    <text evidence="5">C-terminal thiocarboxylation occurs in 2 steps, it is first acyl-adenylated (-COAMP) via the hesA/moeB/thiF part of UBA4, then thiocarboxylated (-COSH) via the rhodanese domain of UBA4.</text>
</comment>
<evidence type="ECO:0000256" key="5">
    <source>
        <dbReference type="HAMAP-Rule" id="MF_03051"/>
    </source>
</evidence>
<dbReference type="GO" id="GO:1990140">
    <property type="term" value="C:molybdopterin synthase complex"/>
    <property type="evidence" value="ECO:0007669"/>
    <property type="project" value="UniProtKB-UniRule"/>
</dbReference>
<dbReference type="Gene3D" id="3.10.20.30">
    <property type="match status" value="1"/>
</dbReference>
<dbReference type="SUPFAM" id="SSF54285">
    <property type="entry name" value="MoaD/ThiS"/>
    <property type="match status" value="1"/>
</dbReference>
<dbReference type="GO" id="GO:0000166">
    <property type="term" value="F:nucleotide binding"/>
    <property type="evidence" value="ECO:0007669"/>
    <property type="project" value="UniProtKB-KW"/>
</dbReference>
<organism evidence="7 8">
    <name type="scientific">Cephalotrichum gorgonifer</name>
    <dbReference type="NCBI Taxonomy" id="2041049"/>
    <lineage>
        <taxon>Eukaryota</taxon>
        <taxon>Fungi</taxon>
        <taxon>Dikarya</taxon>
        <taxon>Ascomycota</taxon>
        <taxon>Pezizomycotina</taxon>
        <taxon>Sordariomycetes</taxon>
        <taxon>Hypocreomycetidae</taxon>
        <taxon>Microascales</taxon>
        <taxon>Microascaceae</taxon>
        <taxon>Cephalotrichum</taxon>
    </lineage>
</organism>
<dbReference type="GO" id="GO:0030366">
    <property type="term" value="F:molybdopterin synthase activity"/>
    <property type="evidence" value="ECO:0007669"/>
    <property type="project" value="UniProtKB-UniRule"/>
</dbReference>
<dbReference type="PANTHER" id="PTHR33359">
    <property type="entry name" value="MOLYBDOPTERIN SYNTHASE SULFUR CARRIER SUBUNIT"/>
    <property type="match status" value="1"/>
</dbReference>
<dbReference type="HAMAP" id="MF_03051">
    <property type="entry name" value="MOCS2A"/>
    <property type="match status" value="1"/>
</dbReference>
<keyword evidence="4 5" id="KW-0501">Molybdenum cofactor biosynthesis</keyword>
<gene>
    <name evidence="5" type="primary">cnxG</name>
    <name evidence="7" type="ORF">DNG_00232</name>
</gene>
<dbReference type="InterPro" id="IPR016155">
    <property type="entry name" value="Mopterin_synth/thiamin_S_b"/>
</dbReference>
<keyword evidence="2 5" id="KW-0597">Phosphoprotein</keyword>
<feature type="region of interest" description="Disordered" evidence="6">
    <location>
        <begin position="106"/>
        <end position="125"/>
    </location>
</feature>
<dbReference type="Proteomes" id="UP001187682">
    <property type="component" value="Unassembled WGS sequence"/>
</dbReference>
<name>A0AAE8MQ93_9PEZI</name>
<dbReference type="InterPro" id="IPR028887">
    <property type="entry name" value="MOCS2A_euk"/>
</dbReference>
<dbReference type="GO" id="GO:0006777">
    <property type="term" value="P:Mo-molybdopterin cofactor biosynthetic process"/>
    <property type="evidence" value="ECO:0007669"/>
    <property type="project" value="UniProtKB-UniRule"/>
</dbReference>
<keyword evidence="1 5" id="KW-0963">Cytoplasm</keyword>
<comment type="subunit">
    <text evidence="5">Heterotetramer; composed of 2 small (MOCS2A) and 2 large (MOCS2B) subunits.</text>
</comment>
<protein>
    <recommendedName>
        <fullName evidence="5">Molybdopterin synthase sulfur carrier subunit</fullName>
    </recommendedName>
    <alternativeName>
        <fullName evidence="5">Common component for nitrate reductase and xanthine dehydrogenase protein G</fullName>
    </alternativeName>
    <alternativeName>
        <fullName evidence="5">Molybdenum cofactor synthesis protein 2 small subunit</fullName>
    </alternativeName>
    <alternativeName>
        <fullName evidence="5">Molybdenum cofactor synthesis protein 2A</fullName>
    </alternativeName>
    <alternativeName>
        <fullName evidence="5">Sulfur carrier protein MOCS2A</fullName>
        <shortName evidence="5">MOCS2A</shortName>
    </alternativeName>
</protein>
<dbReference type="InterPro" id="IPR003749">
    <property type="entry name" value="ThiS/MoaD-like"/>
</dbReference>
<evidence type="ECO:0000313" key="8">
    <source>
        <dbReference type="Proteomes" id="UP001187682"/>
    </source>
</evidence>
<evidence type="ECO:0000256" key="3">
    <source>
        <dbReference type="ARBA" id="ARBA00022741"/>
    </source>
</evidence>
<dbReference type="GO" id="GO:1990133">
    <property type="term" value="C:molybdopterin adenylyltransferase complex"/>
    <property type="evidence" value="ECO:0007669"/>
    <property type="project" value="TreeGrafter"/>
</dbReference>